<dbReference type="PANTHER" id="PTHR43580">
    <property type="entry name" value="OXIDOREDUCTASE GLYR1-RELATED"/>
    <property type="match status" value="1"/>
</dbReference>
<dbReference type="InterPro" id="IPR008927">
    <property type="entry name" value="6-PGluconate_DH-like_C_sf"/>
</dbReference>
<evidence type="ECO:0000313" key="6">
    <source>
        <dbReference type="EMBL" id="MFC1404213.1"/>
    </source>
</evidence>
<evidence type="ECO:0000256" key="2">
    <source>
        <dbReference type="ARBA" id="ARBA00023002"/>
    </source>
</evidence>
<evidence type="ECO:0000313" key="7">
    <source>
        <dbReference type="Proteomes" id="UP001592528"/>
    </source>
</evidence>
<dbReference type="RefSeq" id="WP_030265885.1">
    <property type="nucleotide sequence ID" value="NZ_JBHEZZ010000013.1"/>
</dbReference>
<reference evidence="6 7" key="1">
    <citation type="submission" date="2024-09" db="EMBL/GenBank/DDBJ databases">
        <authorList>
            <person name="Lee S.D."/>
        </authorList>
    </citation>
    <scope>NUCLEOTIDE SEQUENCE [LARGE SCALE GENOMIC DNA]</scope>
    <source>
        <strain evidence="6 7">N1-5</strain>
    </source>
</reference>
<dbReference type="EC" id="1.1.-.-" evidence="6"/>
<gene>
    <name evidence="6" type="ORF">ACEZDJ_23250</name>
</gene>
<feature type="domain" description="6-phosphogluconate dehydrogenase NADP-binding" evidence="4">
    <location>
        <begin position="12"/>
        <end position="163"/>
    </location>
</feature>
<organism evidence="6 7">
    <name type="scientific">Streptacidiphilus cavernicola</name>
    <dbReference type="NCBI Taxonomy" id="3342716"/>
    <lineage>
        <taxon>Bacteria</taxon>
        <taxon>Bacillati</taxon>
        <taxon>Actinomycetota</taxon>
        <taxon>Actinomycetes</taxon>
        <taxon>Kitasatosporales</taxon>
        <taxon>Streptomycetaceae</taxon>
        <taxon>Streptacidiphilus</taxon>
    </lineage>
</organism>
<proteinExistence type="inferred from homology"/>
<sequence length="295" mass="30079">MTSSTDARSLRVALLGTGIMGAAMARNLLKAGHQVTVWNRTPERAQALAADGARFAADPAEAVRDAELILTMLLDGPAVLAAMRDAAPELRAGTVWTQCSTVGLEALDGLAGFAAEHGLVLVDSPVLGTRQPAEAGQLAVLAAGPAEARPLADQVFDVVGGSTRWLSEDAAGGAATRLKLVLNGWVLTLVNGTAEALTLAEGLGVDPQLFLDTVAGGGLDVPYLQSKGKAMLSGDFTPSFTLDGALKDARLIAAAGEQAGVLLDLAPAAVTRLARAQAQGHGGEDMAASWFAGRP</sequence>
<dbReference type="SUPFAM" id="SSF48179">
    <property type="entry name" value="6-phosphogluconate dehydrogenase C-terminal domain-like"/>
    <property type="match status" value="1"/>
</dbReference>
<evidence type="ECO:0000259" key="5">
    <source>
        <dbReference type="Pfam" id="PF14833"/>
    </source>
</evidence>
<evidence type="ECO:0000256" key="3">
    <source>
        <dbReference type="ARBA" id="ARBA00023027"/>
    </source>
</evidence>
<dbReference type="InterPro" id="IPR015815">
    <property type="entry name" value="HIBADH-related"/>
</dbReference>
<accession>A0ABV6URX5</accession>
<comment type="similarity">
    <text evidence="1">Belongs to the HIBADH-related family.</text>
</comment>
<dbReference type="InterPro" id="IPR013328">
    <property type="entry name" value="6PGD_dom2"/>
</dbReference>
<dbReference type="PANTHER" id="PTHR43580:SF2">
    <property type="entry name" value="CYTOKINE-LIKE NUCLEAR FACTOR N-PAC"/>
    <property type="match status" value="1"/>
</dbReference>
<protein>
    <submittedName>
        <fullName evidence="6">NAD(P)-dependent oxidoreductase</fullName>
        <ecNumber evidence="6">1.1.-.-</ecNumber>
    </submittedName>
</protein>
<dbReference type="InterPro" id="IPR029154">
    <property type="entry name" value="HIBADH-like_NADP-bd"/>
</dbReference>
<keyword evidence="3" id="KW-0520">NAD</keyword>
<dbReference type="InterPro" id="IPR051265">
    <property type="entry name" value="HIBADH-related_NP60_sf"/>
</dbReference>
<evidence type="ECO:0000259" key="4">
    <source>
        <dbReference type="Pfam" id="PF03446"/>
    </source>
</evidence>
<keyword evidence="2 6" id="KW-0560">Oxidoreductase</keyword>
<dbReference type="Pfam" id="PF03446">
    <property type="entry name" value="NAD_binding_2"/>
    <property type="match status" value="1"/>
</dbReference>
<dbReference type="GO" id="GO:0016491">
    <property type="term" value="F:oxidoreductase activity"/>
    <property type="evidence" value="ECO:0007669"/>
    <property type="project" value="UniProtKB-KW"/>
</dbReference>
<keyword evidence="7" id="KW-1185">Reference proteome</keyword>
<dbReference type="SUPFAM" id="SSF51735">
    <property type="entry name" value="NAD(P)-binding Rossmann-fold domains"/>
    <property type="match status" value="1"/>
</dbReference>
<feature type="domain" description="3-hydroxyisobutyrate dehydrogenase-like NAD-binding" evidence="5">
    <location>
        <begin position="173"/>
        <end position="288"/>
    </location>
</feature>
<dbReference type="InterPro" id="IPR006115">
    <property type="entry name" value="6PGDH_NADP-bd"/>
</dbReference>
<dbReference type="Pfam" id="PF14833">
    <property type="entry name" value="NAD_binding_11"/>
    <property type="match status" value="1"/>
</dbReference>
<dbReference type="Proteomes" id="UP001592528">
    <property type="component" value="Unassembled WGS sequence"/>
</dbReference>
<dbReference type="Gene3D" id="1.10.1040.10">
    <property type="entry name" value="N-(1-d-carboxylethyl)-l-norvaline Dehydrogenase, domain 2"/>
    <property type="match status" value="1"/>
</dbReference>
<evidence type="ECO:0000256" key="1">
    <source>
        <dbReference type="ARBA" id="ARBA00009080"/>
    </source>
</evidence>
<dbReference type="PIRSF" id="PIRSF000103">
    <property type="entry name" value="HIBADH"/>
    <property type="match status" value="1"/>
</dbReference>
<dbReference type="Gene3D" id="3.40.50.720">
    <property type="entry name" value="NAD(P)-binding Rossmann-like Domain"/>
    <property type="match status" value="1"/>
</dbReference>
<dbReference type="InterPro" id="IPR036291">
    <property type="entry name" value="NAD(P)-bd_dom_sf"/>
</dbReference>
<dbReference type="EMBL" id="JBHEZZ010000013">
    <property type="protein sequence ID" value="MFC1404213.1"/>
    <property type="molecule type" value="Genomic_DNA"/>
</dbReference>
<comment type="caution">
    <text evidence="6">The sequence shown here is derived from an EMBL/GenBank/DDBJ whole genome shotgun (WGS) entry which is preliminary data.</text>
</comment>
<name>A0ABV6URX5_9ACTN</name>